<evidence type="ECO:0000313" key="2">
    <source>
        <dbReference type="EMBL" id="PJC24948.1"/>
    </source>
</evidence>
<dbReference type="Proteomes" id="UP000230251">
    <property type="component" value="Unassembled WGS sequence"/>
</dbReference>
<keyword evidence="1" id="KW-0812">Transmembrane</keyword>
<dbReference type="InterPro" id="IPR024414">
    <property type="entry name" value="Uncharacterised_PrgI"/>
</dbReference>
<dbReference type="EMBL" id="PFSI01000004">
    <property type="protein sequence ID" value="PJC24948.1"/>
    <property type="molecule type" value="Genomic_DNA"/>
</dbReference>
<keyword evidence="1" id="KW-1133">Transmembrane helix</keyword>
<proteinExistence type="predicted"/>
<feature type="transmembrane region" description="Helical" evidence="1">
    <location>
        <begin position="46"/>
        <end position="66"/>
    </location>
</feature>
<name>A0A2M8EQC8_9BACT</name>
<evidence type="ECO:0000256" key="1">
    <source>
        <dbReference type="SAM" id="Phobius"/>
    </source>
</evidence>
<sequence length="149" mass="16723">MPEQFVVPQFLDVESKIIGPITARQFIILLATLMLDFLVYRIFLSLLAVLGLGIPILAIGLIFAFAKVNGQPFHYIMLSMIQTFRKPFIRVWDKTVDDSQLKASIKNDGEVVAEPVEKKKKPIERSHLSDVSLIVNTGGAYSPDEEYGQ</sequence>
<organism evidence="2 3">
    <name type="scientific">Candidatus Uhrbacteria bacterium CG_4_9_14_0_2_um_filter_41_50</name>
    <dbReference type="NCBI Taxonomy" id="1975031"/>
    <lineage>
        <taxon>Bacteria</taxon>
        <taxon>Candidatus Uhriibacteriota</taxon>
    </lineage>
</organism>
<gene>
    <name evidence="2" type="ORF">CO057_00150</name>
</gene>
<protein>
    <recommendedName>
        <fullName evidence="4">PrgI family protein</fullName>
    </recommendedName>
</protein>
<comment type="caution">
    <text evidence="2">The sequence shown here is derived from an EMBL/GenBank/DDBJ whole genome shotgun (WGS) entry which is preliminary data.</text>
</comment>
<accession>A0A2M8EQC8</accession>
<keyword evidence="1" id="KW-0472">Membrane</keyword>
<evidence type="ECO:0000313" key="3">
    <source>
        <dbReference type="Proteomes" id="UP000230251"/>
    </source>
</evidence>
<evidence type="ECO:0008006" key="4">
    <source>
        <dbReference type="Google" id="ProtNLM"/>
    </source>
</evidence>
<dbReference type="AlphaFoldDB" id="A0A2M8EQC8"/>
<dbReference type="Pfam" id="PF12666">
    <property type="entry name" value="PrgI"/>
    <property type="match status" value="1"/>
</dbReference>
<reference evidence="3" key="1">
    <citation type="submission" date="2017-09" db="EMBL/GenBank/DDBJ databases">
        <title>Depth-based differentiation of microbial function through sediment-hosted aquifers and enrichment of novel symbionts in the deep terrestrial subsurface.</title>
        <authorList>
            <person name="Probst A.J."/>
            <person name="Ladd B."/>
            <person name="Jarett J.K."/>
            <person name="Geller-Mcgrath D.E."/>
            <person name="Sieber C.M.K."/>
            <person name="Emerson J.B."/>
            <person name="Anantharaman K."/>
            <person name="Thomas B.C."/>
            <person name="Malmstrom R."/>
            <person name="Stieglmeier M."/>
            <person name="Klingl A."/>
            <person name="Woyke T."/>
            <person name="Ryan C.M."/>
            <person name="Banfield J.F."/>
        </authorList>
    </citation>
    <scope>NUCLEOTIDE SEQUENCE [LARGE SCALE GENOMIC DNA]</scope>
</reference>